<comment type="caution">
    <text evidence="1">The sequence shown here is derived from an EMBL/GenBank/DDBJ whole genome shotgun (WGS) entry which is preliminary data.</text>
</comment>
<accession>A0A0F8YMV1</accession>
<protein>
    <submittedName>
        <fullName evidence="1">Uncharacterized protein</fullName>
    </submittedName>
</protein>
<evidence type="ECO:0000313" key="1">
    <source>
        <dbReference type="EMBL" id="KKK49391.1"/>
    </source>
</evidence>
<dbReference type="EMBL" id="LAZR01068572">
    <property type="protein sequence ID" value="KKK49391.1"/>
    <property type="molecule type" value="Genomic_DNA"/>
</dbReference>
<name>A0A0F8YMV1_9ZZZZ</name>
<proteinExistence type="predicted"/>
<reference evidence="1" key="1">
    <citation type="journal article" date="2015" name="Nature">
        <title>Complex archaea that bridge the gap between prokaryotes and eukaryotes.</title>
        <authorList>
            <person name="Spang A."/>
            <person name="Saw J.H."/>
            <person name="Jorgensen S.L."/>
            <person name="Zaremba-Niedzwiedzka K."/>
            <person name="Martijn J."/>
            <person name="Lind A.E."/>
            <person name="van Eijk R."/>
            <person name="Schleper C."/>
            <person name="Guy L."/>
            <person name="Ettema T.J."/>
        </authorList>
    </citation>
    <scope>NUCLEOTIDE SEQUENCE</scope>
</reference>
<gene>
    <name evidence="1" type="ORF">LCGC14_3135550</name>
</gene>
<dbReference type="AlphaFoldDB" id="A0A0F8YMV1"/>
<sequence>MTQKYYNVKEAAEILGIPEDDVKQM</sequence>
<feature type="non-terminal residue" evidence="1">
    <location>
        <position position="25"/>
    </location>
</feature>
<organism evidence="1">
    <name type="scientific">marine sediment metagenome</name>
    <dbReference type="NCBI Taxonomy" id="412755"/>
    <lineage>
        <taxon>unclassified sequences</taxon>
        <taxon>metagenomes</taxon>
        <taxon>ecological metagenomes</taxon>
    </lineage>
</organism>